<evidence type="ECO:0000259" key="1">
    <source>
        <dbReference type="PROSITE" id="PS50846"/>
    </source>
</evidence>
<evidence type="ECO:0000313" key="3">
    <source>
        <dbReference type="Proteomes" id="UP000662888"/>
    </source>
</evidence>
<reference evidence="2 3" key="1">
    <citation type="submission" date="2020-11" db="EMBL/GenBank/DDBJ databases">
        <authorList>
            <person name="Sun Q."/>
        </authorList>
    </citation>
    <scope>NUCLEOTIDE SEQUENCE [LARGE SCALE GENOMIC DNA]</scope>
    <source>
        <strain evidence="2 3">P8398</strain>
    </source>
</reference>
<dbReference type="Proteomes" id="UP000662888">
    <property type="component" value="Chromosome"/>
</dbReference>
<name>A0AA49AC86_9BURK</name>
<feature type="domain" description="HMA" evidence="1">
    <location>
        <begin position="1"/>
        <end position="58"/>
    </location>
</feature>
<dbReference type="InterPro" id="IPR036163">
    <property type="entry name" value="HMA_dom_sf"/>
</dbReference>
<evidence type="ECO:0000313" key="2">
    <source>
        <dbReference type="EMBL" id="QPI53417.1"/>
    </source>
</evidence>
<proteinExistence type="predicted"/>
<organism evidence="2 3">
    <name type="scientific">Massilia antarctica</name>
    <dbReference type="NCBI Taxonomy" id="2765360"/>
    <lineage>
        <taxon>Bacteria</taxon>
        <taxon>Pseudomonadati</taxon>
        <taxon>Pseudomonadota</taxon>
        <taxon>Betaproteobacteria</taxon>
        <taxon>Burkholderiales</taxon>
        <taxon>Oxalobacteraceae</taxon>
        <taxon>Telluria group</taxon>
        <taxon>Massilia</taxon>
    </lineage>
</organism>
<sequence>MQDQNAALAVAKALEAVAGVETVHLTLATGRARVGFDEARASADQLRLAVAAAGFTVAPQASGGCCGGCGGG</sequence>
<gene>
    <name evidence="2" type="ORF">IV454_25160</name>
</gene>
<dbReference type="CDD" id="cd00371">
    <property type="entry name" value="HMA"/>
    <property type="match status" value="1"/>
</dbReference>
<dbReference type="PROSITE" id="PS50846">
    <property type="entry name" value="HMA_2"/>
    <property type="match status" value="1"/>
</dbReference>
<dbReference type="EMBL" id="CP065053">
    <property type="protein sequence ID" value="QPI53417.1"/>
    <property type="molecule type" value="Genomic_DNA"/>
</dbReference>
<accession>A0AA49AC86</accession>
<dbReference type="SUPFAM" id="SSF55008">
    <property type="entry name" value="HMA, heavy metal-associated domain"/>
    <property type="match status" value="1"/>
</dbReference>
<keyword evidence="3" id="KW-1185">Reference proteome</keyword>
<dbReference type="Gene3D" id="3.30.70.100">
    <property type="match status" value="1"/>
</dbReference>
<dbReference type="InterPro" id="IPR006121">
    <property type="entry name" value="HMA_dom"/>
</dbReference>
<protein>
    <submittedName>
        <fullName evidence="2">Heavy-metal-associated domain-containing protein</fullName>
    </submittedName>
</protein>